<accession>A0ABT1JV00</accession>
<evidence type="ECO:0000313" key="4">
    <source>
        <dbReference type="Proteomes" id="UP001320766"/>
    </source>
</evidence>
<evidence type="ECO:0000313" key="3">
    <source>
        <dbReference type="EMBL" id="MCP2345578.1"/>
    </source>
</evidence>
<keyword evidence="2" id="KW-0812">Transmembrane</keyword>
<feature type="region of interest" description="Disordered" evidence="1">
    <location>
        <begin position="113"/>
        <end position="141"/>
    </location>
</feature>
<keyword evidence="2" id="KW-0472">Membrane</keyword>
<name>A0ABT1JV00_9ACTN</name>
<dbReference type="EMBL" id="JAMZEC010000001">
    <property type="protein sequence ID" value="MCP2345578.1"/>
    <property type="molecule type" value="Genomic_DNA"/>
</dbReference>
<protein>
    <recommendedName>
        <fullName evidence="5">DUF4434 domain-containing protein</fullName>
    </recommendedName>
</protein>
<feature type="compositionally biased region" description="Basic and acidic residues" evidence="1">
    <location>
        <begin position="565"/>
        <end position="592"/>
    </location>
</feature>
<feature type="region of interest" description="Disordered" evidence="1">
    <location>
        <begin position="549"/>
        <end position="600"/>
    </location>
</feature>
<gene>
    <name evidence="3" type="ORF">HD595_001700</name>
</gene>
<sequence length="636" mass="66305">MAVLAERHRTRFVLQAVGVCAAVALVAAAGLMWGLGAAPRTGAPGCPPRDTRVTSPYAISGYWMEPRPDRCDTRRTVQAVHAVGGDTIITFGPRFAAARVDAGGRVLAAERGDAGRTPVADEAGEADAARSPSPGARAAPARRTRLDPVFAGCVEQGRPCYLAARDAARGQEIRRVFTYVTSESLGPGALRCPGLDRRIASGGLVYYRLLLGPSCRSGPYDLVLVAADGDGVGNLLEEAAAYGMRVYPGLPAAPQDPAKPWQPDAAATGALNAFTERVLTGYRERFGASPALAGVYQSFELAMRGRGPRDPVLALYRAQHAVAAAVLPGRTIVVSPYWDARRSRGFPPGAVGEGFADIAATRAGLPMAIAVQDGRGVGKVPVYGAGQEGDPVDARLVPVAGAGPYEQAYFGSTADYVAAAARRAGPGAELWVNVEVFEPTPVAGECGRSDPLPLRGRATKSRVDRQVMAVGRYATKIIAYGWDPFLTCRDRPGAPSLADAITAGWDDPLVMDATRRTVGGRDGVEVRGLNLGGGTLRVTYQEAGGVVRTVTLTPEPEVGGRGGGRGRDDQPGDGGRGRDGRSGDGGRGRDGRSGGVARETVWAPFDPAGIAPDRPWLMVTAVNGAGRTSGAGFTFR</sequence>
<evidence type="ECO:0000256" key="2">
    <source>
        <dbReference type="SAM" id="Phobius"/>
    </source>
</evidence>
<keyword evidence="4" id="KW-1185">Reference proteome</keyword>
<proteinExistence type="predicted"/>
<reference evidence="3 4" key="1">
    <citation type="submission" date="2022-06" db="EMBL/GenBank/DDBJ databases">
        <title>Sequencing the genomes of 1000 actinobacteria strains.</title>
        <authorList>
            <person name="Klenk H.-P."/>
        </authorList>
    </citation>
    <scope>NUCLEOTIDE SEQUENCE [LARGE SCALE GENOMIC DNA]</scope>
    <source>
        <strain evidence="3 4">DSM 44170</strain>
    </source>
</reference>
<keyword evidence="2" id="KW-1133">Transmembrane helix</keyword>
<organism evidence="3 4">
    <name type="scientific">Nonomuraea roseoviolacea subsp. carminata</name>
    <dbReference type="NCBI Taxonomy" id="160689"/>
    <lineage>
        <taxon>Bacteria</taxon>
        <taxon>Bacillati</taxon>
        <taxon>Actinomycetota</taxon>
        <taxon>Actinomycetes</taxon>
        <taxon>Streptosporangiales</taxon>
        <taxon>Streptosporangiaceae</taxon>
        <taxon>Nonomuraea</taxon>
    </lineage>
</organism>
<dbReference type="Proteomes" id="UP001320766">
    <property type="component" value="Unassembled WGS sequence"/>
</dbReference>
<feature type="compositionally biased region" description="Low complexity" evidence="1">
    <location>
        <begin position="129"/>
        <end position="141"/>
    </location>
</feature>
<comment type="caution">
    <text evidence="3">The sequence shown here is derived from an EMBL/GenBank/DDBJ whole genome shotgun (WGS) entry which is preliminary data.</text>
</comment>
<dbReference type="Gene3D" id="3.20.20.80">
    <property type="entry name" value="Glycosidases"/>
    <property type="match status" value="1"/>
</dbReference>
<evidence type="ECO:0000256" key="1">
    <source>
        <dbReference type="SAM" id="MobiDB-lite"/>
    </source>
</evidence>
<feature type="transmembrane region" description="Helical" evidence="2">
    <location>
        <begin position="12"/>
        <end position="35"/>
    </location>
</feature>
<evidence type="ECO:0008006" key="5">
    <source>
        <dbReference type="Google" id="ProtNLM"/>
    </source>
</evidence>
<dbReference type="RefSeq" id="WP_253767255.1">
    <property type="nucleotide sequence ID" value="NZ_JAMZEC010000001.1"/>
</dbReference>